<keyword evidence="4" id="KW-1185">Reference proteome</keyword>
<dbReference type="EMBL" id="RKLR01000005">
    <property type="protein sequence ID" value="MBX0324148.1"/>
    <property type="molecule type" value="Genomic_DNA"/>
</dbReference>
<dbReference type="RefSeq" id="WP_220619108.1">
    <property type="nucleotide sequence ID" value="NZ_RKLR01000005.1"/>
</dbReference>
<accession>A0AAW4PUV3</accession>
<comment type="caution">
    <text evidence="3">The sequence shown here is derived from an EMBL/GenBank/DDBJ whole genome shotgun (WGS) entry which is preliminary data.</text>
</comment>
<reference evidence="3 4" key="1">
    <citation type="submission" date="2021-06" db="EMBL/GenBank/DDBJ databases">
        <title>Halomicroarcula sp. a new haloarchaeum isolated from saline soil.</title>
        <authorList>
            <person name="Duran-Viseras A."/>
            <person name="Sanchez-Porro C."/>
            <person name="Ventosa A."/>
        </authorList>
    </citation>
    <scope>NUCLEOTIDE SEQUENCE [LARGE SCALE GENOMIC DNA]</scope>
    <source>
        <strain evidence="3 4">F13</strain>
    </source>
</reference>
<feature type="transmembrane region" description="Helical" evidence="2">
    <location>
        <begin position="20"/>
        <end position="37"/>
    </location>
</feature>
<dbReference type="AlphaFoldDB" id="A0AAW4PUV3"/>
<evidence type="ECO:0000313" key="4">
    <source>
        <dbReference type="Proteomes" id="UP001430377"/>
    </source>
</evidence>
<keyword evidence="2" id="KW-0472">Membrane</keyword>
<sequence length="58" mass="6014">MRFTPLGPRRPPWTTSPFGVAVSFGALLYLAGSLVFVPESDGASDGDDGPADRSESGT</sequence>
<keyword evidence="2" id="KW-0812">Transmembrane</keyword>
<evidence type="ECO:0000256" key="2">
    <source>
        <dbReference type="SAM" id="Phobius"/>
    </source>
</evidence>
<feature type="region of interest" description="Disordered" evidence="1">
    <location>
        <begin position="39"/>
        <end position="58"/>
    </location>
</feature>
<evidence type="ECO:0000313" key="3">
    <source>
        <dbReference type="EMBL" id="MBX0324148.1"/>
    </source>
</evidence>
<evidence type="ECO:0000256" key="1">
    <source>
        <dbReference type="SAM" id="MobiDB-lite"/>
    </source>
</evidence>
<keyword evidence="2" id="KW-1133">Transmembrane helix</keyword>
<name>A0AAW4PUV3_9EURY</name>
<dbReference type="Proteomes" id="UP001430377">
    <property type="component" value="Unassembled WGS sequence"/>
</dbReference>
<gene>
    <name evidence="3" type="ORF">EGH21_14010</name>
</gene>
<protein>
    <submittedName>
        <fullName evidence="3">Uncharacterized protein</fullName>
    </submittedName>
</protein>
<proteinExistence type="predicted"/>
<organism evidence="3 4">
    <name type="scientific">Haloarcula rubra</name>
    <dbReference type="NCBI Taxonomy" id="2487747"/>
    <lineage>
        <taxon>Archaea</taxon>
        <taxon>Methanobacteriati</taxon>
        <taxon>Methanobacteriota</taxon>
        <taxon>Stenosarchaea group</taxon>
        <taxon>Halobacteria</taxon>
        <taxon>Halobacteriales</taxon>
        <taxon>Haloarculaceae</taxon>
        <taxon>Haloarcula</taxon>
    </lineage>
</organism>